<protein>
    <submittedName>
        <fullName evidence="1">Uncharacterized protein</fullName>
    </submittedName>
</protein>
<sequence>MADPFSLGGFIPKVDRNGFKMVDIQQGTGLVTAKTREEDRDSNMTKVTEDKKLGVWRAPYVHSFFDTRIVRRSNMLLADLANQPYGLTFNFMEYAMLPPESVAAARRSEGSEEMAKPYGQYGMTLEDEEAMMKSEGKEFKEGEGPNLEDMTDAWSGFFLYAESQHGSQVKCSFVGSDGYFETSRVAVETALTLRFDREKLPCKGGVLTPSVAGSTSLVERLIESGVKFKMGDWMAGGDLAPPSMK</sequence>
<dbReference type="GO" id="GO:0005811">
    <property type="term" value="C:lipid droplet"/>
    <property type="evidence" value="ECO:0007669"/>
    <property type="project" value="TreeGrafter"/>
</dbReference>
<dbReference type="GO" id="GO:0005886">
    <property type="term" value="C:plasma membrane"/>
    <property type="evidence" value="ECO:0007669"/>
    <property type="project" value="TreeGrafter"/>
</dbReference>
<reference evidence="1" key="1">
    <citation type="submission" date="2021-01" db="EMBL/GenBank/DDBJ databases">
        <authorList>
            <person name="Corre E."/>
            <person name="Pelletier E."/>
            <person name="Niang G."/>
            <person name="Scheremetjew M."/>
            <person name="Finn R."/>
            <person name="Kale V."/>
            <person name="Holt S."/>
            <person name="Cochrane G."/>
            <person name="Meng A."/>
            <person name="Brown T."/>
            <person name="Cohen L."/>
        </authorList>
    </citation>
    <scope>NUCLEOTIDE SEQUENCE</scope>
    <source>
        <strain evidence="1">SPMC142</strain>
    </source>
</reference>
<accession>A0A7S3WXN6</accession>
<dbReference type="InterPro" id="IPR051276">
    <property type="entry name" value="Saccharopine_DH-like_oxidrdct"/>
</dbReference>
<dbReference type="AlphaFoldDB" id="A0A7S3WXN6"/>
<name>A0A7S3WXN6_9SPIT</name>
<gene>
    <name evidence="1" type="ORF">SACU0126_LOCUS25985</name>
</gene>
<dbReference type="PANTHER" id="PTHR12286">
    <property type="entry name" value="SACCHAROPINE DEHYDROGENASE-LIKE OXIDOREDUCTASE"/>
    <property type="match status" value="1"/>
</dbReference>
<dbReference type="EMBL" id="HBIQ01081460">
    <property type="protein sequence ID" value="CAE0583645.1"/>
    <property type="molecule type" value="Transcribed_RNA"/>
</dbReference>
<proteinExistence type="predicted"/>
<dbReference type="PANTHER" id="PTHR12286:SF5">
    <property type="entry name" value="SACCHAROPINE DEHYDROGENASE-LIKE OXIDOREDUCTASE"/>
    <property type="match status" value="1"/>
</dbReference>
<dbReference type="GO" id="GO:0005739">
    <property type="term" value="C:mitochondrion"/>
    <property type="evidence" value="ECO:0007669"/>
    <property type="project" value="TreeGrafter"/>
</dbReference>
<evidence type="ECO:0000313" key="1">
    <source>
        <dbReference type="EMBL" id="CAE0583645.1"/>
    </source>
</evidence>
<organism evidence="1">
    <name type="scientific">Strombidinopsis acuminata</name>
    <dbReference type="NCBI Taxonomy" id="141414"/>
    <lineage>
        <taxon>Eukaryota</taxon>
        <taxon>Sar</taxon>
        <taxon>Alveolata</taxon>
        <taxon>Ciliophora</taxon>
        <taxon>Intramacronucleata</taxon>
        <taxon>Spirotrichea</taxon>
        <taxon>Choreotrichia</taxon>
        <taxon>Choreotrichida</taxon>
        <taxon>Strombidinopsidae</taxon>
        <taxon>Strombidinopsis</taxon>
    </lineage>
</organism>
<dbReference type="GO" id="GO:0009247">
    <property type="term" value="P:glycolipid biosynthetic process"/>
    <property type="evidence" value="ECO:0007669"/>
    <property type="project" value="TreeGrafter"/>
</dbReference>